<dbReference type="AlphaFoldDB" id="A0A4U1CJH1"/>
<evidence type="ECO:0000313" key="6">
    <source>
        <dbReference type="EMBL" id="TKC05503.1"/>
    </source>
</evidence>
<keyword evidence="2 3" id="KW-0961">Cell wall biogenesis/degradation</keyword>
<dbReference type="HAMAP" id="MF_02071">
    <property type="entry name" value="RlpA"/>
    <property type="match status" value="1"/>
</dbReference>
<dbReference type="GO" id="GO:0008932">
    <property type="term" value="F:lytic endotransglycosylase activity"/>
    <property type="evidence" value="ECO:0007669"/>
    <property type="project" value="UniProtKB-UniRule"/>
</dbReference>
<dbReference type="PANTHER" id="PTHR34183:SF8">
    <property type="entry name" value="ENDOLYTIC PEPTIDOGLYCAN TRANSGLYCOSYLASE RLPA-RELATED"/>
    <property type="match status" value="1"/>
</dbReference>
<dbReference type="Pfam" id="PF03330">
    <property type="entry name" value="DPBB_1"/>
    <property type="match status" value="1"/>
</dbReference>
<dbReference type="NCBIfam" id="TIGR00413">
    <property type="entry name" value="rlpA"/>
    <property type="match status" value="1"/>
</dbReference>
<feature type="chain" id="PRO_5021058693" description="Probable endolytic peptidoglycan transglycosylase RlpA" evidence="3">
    <location>
        <begin position="21"/>
        <end position="128"/>
    </location>
</feature>
<dbReference type="InterPro" id="IPR009009">
    <property type="entry name" value="RlpA-like_DPBB"/>
</dbReference>
<feature type="signal peptide" evidence="3">
    <location>
        <begin position="1"/>
        <end position="20"/>
    </location>
</feature>
<dbReference type="InterPro" id="IPR012997">
    <property type="entry name" value="RplA"/>
</dbReference>
<dbReference type="EMBL" id="SWBR01000005">
    <property type="protein sequence ID" value="TKC05503.1"/>
    <property type="molecule type" value="Genomic_DNA"/>
</dbReference>
<evidence type="ECO:0000259" key="5">
    <source>
        <dbReference type="Pfam" id="PF03330"/>
    </source>
</evidence>
<feature type="domain" description="RlpA-like protein double-psi beta-barrel" evidence="5">
    <location>
        <begin position="35"/>
        <end position="122"/>
    </location>
</feature>
<evidence type="ECO:0000256" key="3">
    <source>
        <dbReference type="HAMAP-Rule" id="MF_02071"/>
    </source>
</evidence>
<dbReference type="InterPro" id="IPR034718">
    <property type="entry name" value="RlpA"/>
</dbReference>
<dbReference type="GO" id="GO:0071555">
    <property type="term" value="P:cell wall organization"/>
    <property type="evidence" value="ECO:0007669"/>
    <property type="project" value="UniProtKB-KW"/>
</dbReference>
<dbReference type="OrthoDB" id="9779128at2"/>
<dbReference type="RefSeq" id="WP_136843504.1">
    <property type="nucleotide sequence ID" value="NZ_SWBR01000005.1"/>
</dbReference>
<dbReference type="Proteomes" id="UP000309488">
    <property type="component" value="Unassembled WGS sequence"/>
</dbReference>
<reference evidence="6 7" key="1">
    <citation type="submission" date="2019-04" db="EMBL/GenBank/DDBJ databases">
        <title>Pedobacter sp. RP-3-22 sp. nov., isolated from Arctic soil.</title>
        <authorList>
            <person name="Dahal R.H."/>
            <person name="Kim D.-U."/>
        </authorList>
    </citation>
    <scope>NUCLEOTIDE SEQUENCE [LARGE SCALE GENOMIC DNA]</scope>
    <source>
        <strain evidence="6 7">RP-3-22</strain>
    </source>
</reference>
<dbReference type="GO" id="GO:0000270">
    <property type="term" value="P:peptidoglycan metabolic process"/>
    <property type="evidence" value="ECO:0007669"/>
    <property type="project" value="UniProtKB-UniRule"/>
</dbReference>
<comment type="caution">
    <text evidence="6">The sequence shown here is derived from an EMBL/GenBank/DDBJ whole genome shotgun (WGS) entry which is preliminary data.</text>
</comment>
<proteinExistence type="inferred from homology"/>
<protein>
    <recommendedName>
        <fullName evidence="3">Probable endolytic peptidoglycan transglycosylase RlpA</fullName>
        <ecNumber evidence="3">4.2.2.-</ecNumber>
    </recommendedName>
</protein>
<dbReference type="Gene3D" id="2.40.40.10">
    <property type="entry name" value="RlpA-like domain"/>
    <property type="match status" value="1"/>
</dbReference>
<keyword evidence="7" id="KW-1185">Reference proteome</keyword>
<name>A0A4U1CJH1_9SPHI</name>
<comment type="function">
    <text evidence="3">Lytic transglycosylase with a strong preference for naked glycan strands that lack stem peptides.</text>
</comment>
<sequence length="128" mass="14326" precursor="true">MRIKFTLLLILCLGFFAVKAQENPTKQSDTVVKTLFTTYYAKKFEGRKTTSGERYRAAKLTAAHRTLPFGTIVTVKNLVSGKIVIVRINDRGPFSKKFSLDLSESAAKALGIYRLGYAKVEVSYARPK</sequence>
<keyword evidence="1 3" id="KW-0456">Lyase</keyword>
<accession>A0A4U1CJH1</accession>
<dbReference type="CDD" id="cd22268">
    <property type="entry name" value="DPBB_RlpA-like"/>
    <property type="match status" value="1"/>
</dbReference>
<dbReference type="PANTHER" id="PTHR34183">
    <property type="entry name" value="ENDOLYTIC PEPTIDOGLYCAN TRANSGLYCOSYLASE RLPA"/>
    <property type="match status" value="1"/>
</dbReference>
<evidence type="ECO:0000256" key="1">
    <source>
        <dbReference type="ARBA" id="ARBA00023239"/>
    </source>
</evidence>
<comment type="similarity">
    <text evidence="3 4">Belongs to the RlpA family.</text>
</comment>
<dbReference type="SUPFAM" id="SSF50685">
    <property type="entry name" value="Barwin-like endoglucanases"/>
    <property type="match status" value="1"/>
</dbReference>
<evidence type="ECO:0000313" key="7">
    <source>
        <dbReference type="Proteomes" id="UP000309488"/>
    </source>
</evidence>
<evidence type="ECO:0000256" key="2">
    <source>
        <dbReference type="ARBA" id="ARBA00023316"/>
    </source>
</evidence>
<gene>
    <name evidence="3" type="primary">rlpA</name>
    <name evidence="6" type="ORF">FA048_17410</name>
</gene>
<keyword evidence="3" id="KW-0732">Signal</keyword>
<evidence type="ECO:0000256" key="4">
    <source>
        <dbReference type="RuleBase" id="RU003495"/>
    </source>
</evidence>
<organism evidence="6 7">
    <name type="scientific">Pedobacter polaris</name>
    <dbReference type="NCBI Taxonomy" id="2571273"/>
    <lineage>
        <taxon>Bacteria</taxon>
        <taxon>Pseudomonadati</taxon>
        <taxon>Bacteroidota</taxon>
        <taxon>Sphingobacteriia</taxon>
        <taxon>Sphingobacteriales</taxon>
        <taxon>Sphingobacteriaceae</taxon>
        <taxon>Pedobacter</taxon>
    </lineage>
</organism>
<dbReference type="EC" id="4.2.2.-" evidence="3"/>
<dbReference type="InterPro" id="IPR036908">
    <property type="entry name" value="RlpA-like_sf"/>
</dbReference>